<dbReference type="Proteomes" id="UP000652847">
    <property type="component" value="Unassembled WGS sequence"/>
</dbReference>
<dbReference type="Pfam" id="PF07155">
    <property type="entry name" value="ECF-ribofla_trS"/>
    <property type="match status" value="1"/>
</dbReference>
<keyword evidence="2 3" id="KW-1133">Transmembrane helix</keyword>
<feature type="transmembrane region" description="Helical" evidence="3">
    <location>
        <begin position="117"/>
        <end position="142"/>
    </location>
</feature>
<keyword evidence="1 3" id="KW-0812">Transmembrane</keyword>
<reference evidence="4 5" key="1">
    <citation type="submission" date="2020-08" db="EMBL/GenBank/DDBJ databases">
        <title>Genome public.</title>
        <authorList>
            <person name="Liu C."/>
            <person name="Sun Q."/>
        </authorList>
    </citation>
    <scope>NUCLEOTIDE SEQUENCE [LARGE SCALE GENOMIC DNA]</scope>
    <source>
        <strain evidence="4 5">BX17</strain>
    </source>
</reference>
<dbReference type="AlphaFoldDB" id="A0A8I0AB08"/>
<dbReference type="InterPro" id="IPR009825">
    <property type="entry name" value="ECF_substrate-spec-like"/>
</dbReference>
<comment type="caution">
    <text evidence="4">The sequence shown here is derived from an EMBL/GenBank/DDBJ whole genome shotgun (WGS) entry which is preliminary data.</text>
</comment>
<dbReference type="Gene3D" id="1.10.1760.20">
    <property type="match status" value="1"/>
</dbReference>
<keyword evidence="5" id="KW-1185">Reference proteome</keyword>
<dbReference type="PANTHER" id="PTHR37815:SF3">
    <property type="entry name" value="UPF0397 PROTEIN SPR0429"/>
    <property type="match status" value="1"/>
</dbReference>
<dbReference type="PANTHER" id="PTHR37815">
    <property type="entry name" value="UPF0397 PROTEIN BC_2624-RELATED"/>
    <property type="match status" value="1"/>
</dbReference>
<evidence type="ECO:0000313" key="5">
    <source>
        <dbReference type="Proteomes" id="UP000652847"/>
    </source>
</evidence>
<proteinExistence type="predicted"/>
<evidence type="ECO:0000256" key="2">
    <source>
        <dbReference type="ARBA" id="ARBA00022989"/>
    </source>
</evidence>
<feature type="transmembrane region" description="Helical" evidence="3">
    <location>
        <begin position="162"/>
        <end position="183"/>
    </location>
</feature>
<sequence length="203" mass="21545">MNKQNTTVMKLAETALLAALCYVSFTFLQIKIPVPGGDATSLHIGNTFCVLGALLLGGWYGGLAGAIGMTIADLMDPVYITGAPKTFVLKLCIGLITGLVAHKLAKINETNDKKYVFKWSLIASIAGLAFNVVADPVVGYFYKQYILGQPQEVASILAKLSAGATFVNAIVSTILVVILYNAIRPALIKANLIDVHVMASANK</sequence>
<dbReference type="EMBL" id="JACOOT010000003">
    <property type="protein sequence ID" value="MBC5649768.1"/>
    <property type="molecule type" value="Genomic_DNA"/>
</dbReference>
<organism evidence="4 5">
    <name type="scientific">Blautia segnis</name>
    <dbReference type="NCBI Taxonomy" id="2763030"/>
    <lineage>
        <taxon>Bacteria</taxon>
        <taxon>Bacillati</taxon>
        <taxon>Bacillota</taxon>
        <taxon>Clostridia</taxon>
        <taxon>Lachnospirales</taxon>
        <taxon>Lachnospiraceae</taxon>
        <taxon>Blautia</taxon>
    </lineage>
</organism>
<keyword evidence="3" id="KW-0472">Membrane</keyword>
<name>A0A8I0AB08_9FIRM</name>
<feature type="transmembrane region" description="Helical" evidence="3">
    <location>
        <begin position="42"/>
        <end position="67"/>
    </location>
</feature>
<dbReference type="RefSeq" id="WP_021926138.1">
    <property type="nucleotide sequence ID" value="NZ_JACOOT010000003.1"/>
</dbReference>
<gene>
    <name evidence="4" type="ORF">H8S54_01190</name>
</gene>
<protein>
    <submittedName>
        <fullName evidence="4">ECF transporter S component</fullName>
    </submittedName>
</protein>
<dbReference type="GO" id="GO:0016020">
    <property type="term" value="C:membrane"/>
    <property type="evidence" value="ECO:0007669"/>
    <property type="project" value="InterPro"/>
</dbReference>
<feature type="transmembrane region" description="Helical" evidence="3">
    <location>
        <begin position="87"/>
        <end position="105"/>
    </location>
</feature>
<evidence type="ECO:0000313" key="4">
    <source>
        <dbReference type="EMBL" id="MBC5649768.1"/>
    </source>
</evidence>
<evidence type="ECO:0000256" key="3">
    <source>
        <dbReference type="SAM" id="Phobius"/>
    </source>
</evidence>
<feature type="transmembrane region" description="Helical" evidence="3">
    <location>
        <begin position="12"/>
        <end position="30"/>
    </location>
</feature>
<evidence type="ECO:0000256" key="1">
    <source>
        <dbReference type="ARBA" id="ARBA00022692"/>
    </source>
</evidence>
<accession>A0A8I0AB08</accession>